<keyword evidence="1" id="KW-0547">Nucleotide-binding</keyword>
<organism evidence="3 4">
    <name type="scientific">Eumeta variegata</name>
    <name type="common">Bagworm moth</name>
    <name type="synonym">Eumeta japonica</name>
    <dbReference type="NCBI Taxonomy" id="151549"/>
    <lineage>
        <taxon>Eukaryota</taxon>
        <taxon>Metazoa</taxon>
        <taxon>Ecdysozoa</taxon>
        <taxon>Arthropoda</taxon>
        <taxon>Hexapoda</taxon>
        <taxon>Insecta</taxon>
        <taxon>Pterygota</taxon>
        <taxon>Neoptera</taxon>
        <taxon>Endopterygota</taxon>
        <taxon>Lepidoptera</taxon>
        <taxon>Glossata</taxon>
        <taxon>Ditrysia</taxon>
        <taxon>Tineoidea</taxon>
        <taxon>Psychidae</taxon>
        <taxon>Oiketicinae</taxon>
        <taxon>Eumeta</taxon>
    </lineage>
</organism>
<dbReference type="EMBL" id="BGZK01000541">
    <property type="protein sequence ID" value="GBP49260.1"/>
    <property type="molecule type" value="Genomic_DNA"/>
</dbReference>
<accession>A0A4C1WEF9</accession>
<keyword evidence="1" id="KW-0067">ATP-binding</keyword>
<name>A0A4C1WEF9_EUMVA</name>
<dbReference type="AlphaFoldDB" id="A0A4C1WEF9"/>
<dbReference type="GO" id="GO:0006281">
    <property type="term" value="P:DNA repair"/>
    <property type="evidence" value="ECO:0007669"/>
    <property type="project" value="UniProtKB-KW"/>
</dbReference>
<dbReference type="GO" id="GO:0043139">
    <property type="term" value="F:5'-3' DNA helicase activity"/>
    <property type="evidence" value="ECO:0007669"/>
    <property type="project" value="UniProtKB-EC"/>
</dbReference>
<reference evidence="3 4" key="1">
    <citation type="journal article" date="2019" name="Commun. Biol.">
        <title>The bagworm genome reveals a unique fibroin gene that provides high tensile strength.</title>
        <authorList>
            <person name="Kono N."/>
            <person name="Nakamura H."/>
            <person name="Ohtoshi R."/>
            <person name="Tomita M."/>
            <person name="Numata K."/>
            <person name="Arakawa K."/>
        </authorList>
    </citation>
    <scope>NUCLEOTIDE SEQUENCE [LARGE SCALE GENOMIC DNA]</scope>
</reference>
<comment type="similarity">
    <text evidence="1">Belongs to the helicase family.</text>
</comment>
<gene>
    <name evidence="3" type="ORF">EVAR_102203_1</name>
</gene>
<evidence type="ECO:0000313" key="3">
    <source>
        <dbReference type="EMBL" id="GBP49260.1"/>
    </source>
</evidence>
<proteinExistence type="inferred from homology"/>
<keyword evidence="1" id="KW-0234">DNA repair</keyword>
<evidence type="ECO:0000259" key="2">
    <source>
        <dbReference type="Pfam" id="PF05970"/>
    </source>
</evidence>
<feature type="domain" description="DNA helicase Pif1-like DEAD-box helicase" evidence="2">
    <location>
        <begin position="4"/>
        <end position="59"/>
    </location>
</feature>
<dbReference type="GO" id="GO:0005524">
    <property type="term" value="F:ATP binding"/>
    <property type="evidence" value="ECO:0007669"/>
    <property type="project" value="UniProtKB-KW"/>
</dbReference>
<comment type="catalytic activity">
    <reaction evidence="1">
        <text>ATP + H2O = ADP + phosphate + H(+)</text>
        <dbReference type="Rhea" id="RHEA:13065"/>
        <dbReference type="ChEBI" id="CHEBI:15377"/>
        <dbReference type="ChEBI" id="CHEBI:15378"/>
        <dbReference type="ChEBI" id="CHEBI:30616"/>
        <dbReference type="ChEBI" id="CHEBI:43474"/>
        <dbReference type="ChEBI" id="CHEBI:456216"/>
        <dbReference type="EC" id="5.6.2.3"/>
    </reaction>
</comment>
<dbReference type="EC" id="5.6.2.3" evidence="1"/>
<keyword evidence="4" id="KW-1185">Reference proteome</keyword>
<evidence type="ECO:0000256" key="1">
    <source>
        <dbReference type="RuleBase" id="RU363044"/>
    </source>
</evidence>
<comment type="caution">
    <text evidence="3">The sequence shown here is derived from an EMBL/GenBank/DDBJ whole genome shotgun (WGS) entry which is preliminary data.</text>
</comment>
<keyword evidence="1" id="KW-0378">Hydrolase</keyword>
<dbReference type="Proteomes" id="UP000299102">
    <property type="component" value="Unassembled WGS sequence"/>
</dbReference>
<dbReference type="InterPro" id="IPR010285">
    <property type="entry name" value="DNA_helicase_pif1-like_DEAD"/>
</dbReference>
<dbReference type="GO" id="GO:0016787">
    <property type="term" value="F:hydrolase activity"/>
    <property type="evidence" value="ECO:0007669"/>
    <property type="project" value="UniProtKB-KW"/>
</dbReference>
<keyword evidence="1" id="KW-0233">DNA recombination</keyword>
<dbReference type="OrthoDB" id="272985at2759"/>
<evidence type="ECO:0000313" key="4">
    <source>
        <dbReference type="Proteomes" id="UP000299102"/>
    </source>
</evidence>
<dbReference type="Pfam" id="PF05970">
    <property type="entry name" value="PIF1"/>
    <property type="match status" value="1"/>
</dbReference>
<keyword evidence="1" id="KW-0347">Helicase</keyword>
<keyword evidence="1" id="KW-0227">DNA damage</keyword>
<protein>
    <recommendedName>
        <fullName evidence="1">ATP-dependent DNA helicase</fullName>
        <ecNumber evidence="1">5.6.2.3</ecNumber>
    </recommendedName>
</protein>
<dbReference type="GO" id="GO:0006310">
    <property type="term" value="P:DNA recombination"/>
    <property type="evidence" value="ECO:0007669"/>
    <property type="project" value="UniProtKB-KW"/>
</dbReference>
<dbReference type="GO" id="GO:0000723">
    <property type="term" value="P:telomere maintenance"/>
    <property type="evidence" value="ECO:0007669"/>
    <property type="project" value="InterPro"/>
</dbReference>
<sequence length="110" mass="12532">MSSLALALTSSGIAATLTEGDRTVHFAPQLPLNLIQEQLCKISKAYGQVELLKRAKIIRTNAQWQSLEAMDRITYETTLKLWEEGDITLRRFSKNNSSYSQYQQTRLSHD</sequence>
<comment type="cofactor">
    <cofactor evidence="1">
        <name>Mg(2+)</name>
        <dbReference type="ChEBI" id="CHEBI:18420"/>
    </cofactor>
</comment>